<dbReference type="AlphaFoldDB" id="A0A239B0B3"/>
<dbReference type="GO" id="GO:0016853">
    <property type="term" value="F:isomerase activity"/>
    <property type="evidence" value="ECO:0007669"/>
    <property type="project" value="UniProtKB-KW"/>
</dbReference>
<name>A0A239B0B3_9ACTN</name>
<dbReference type="InterPro" id="IPR037401">
    <property type="entry name" value="SnoaL-like"/>
</dbReference>
<keyword evidence="3" id="KW-1185">Reference proteome</keyword>
<evidence type="ECO:0000313" key="2">
    <source>
        <dbReference type="EMBL" id="SNS00678.1"/>
    </source>
</evidence>
<keyword evidence="2" id="KW-0413">Isomerase</keyword>
<dbReference type="EMBL" id="FZNP01000009">
    <property type="protein sequence ID" value="SNS00678.1"/>
    <property type="molecule type" value="Genomic_DNA"/>
</dbReference>
<dbReference type="SUPFAM" id="SSF54427">
    <property type="entry name" value="NTF2-like"/>
    <property type="match status" value="1"/>
</dbReference>
<dbReference type="OrthoDB" id="459617at2"/>
<feature type="domain" description="SnoaL-like" evidence="1">
    <location>
        <begin position="8"/>
        <end position="103"/>
    </location>
</feature>
<sequence>MTPRRLAADYLAALERGDLEGVLALFHPEAIVHSPLYGPLPAAEFYPRLLADTGRSELHLRGVTQGERLVGVWFRFDWTLSSGTAAGFECVDMLELDGEGLITTLRIFYDTATTRTAFERATGGSWRHTT</sequence>
<proteinExistence type="predicted"/>
<evidence type="ECO:0000313" key="3">
    <source>
        <dbReference type="Proteomes" id="UP000198420"/>
    </source>
</evidence>
<accession>A0A239B0B3</accession>
<evidence type="ECO:0000259" key="1">
    <source>
        <dbReference type="Pfam" id="PF12680"/>
    </source>
</evidence>
<dbReference type="RefSeq" id="WP_089314109.1">
    <property type="nucleotide sequence ID" value="NZ_FZNP01000009.1"/>
</dbReference>
<reference evidence="3" key="1">
    <citation type="submission" date="2017-06" db="EMBL/GenBank/DDBJ databases">
        <authorList>
            <person name="Varghese N."/>
            <person name="Submissions S."/>
        </authorList>
    </citation>
    <scope>NUCLEOTIDE SEQUENCE [LARGE SCALE GENOMIC DNA]</scope>
    <source>
        <strain evidence="3">DSM 44485</strain>
    </source>
</reference>
<dbReference type="InterPro" id="IPR032710">
    <property type="entry name" value="NTF2-like_dom_sf"/>
</dbReference>
<protein>
    <submittedName>
        <fullName evidence="2">Ketosteroid isomerase-related protein</fullName>
    </submittedName>
</protein>
<dbReference type="Proteomes" id="UP000198420">
    <property type="component" value="Unassembled WGS sequence"/>
</dbReference>
<gene>
    <name evidence="2" type="ORF">SAMN06265355_109294</name>
</gene>
<organism evidence="2 3">
    <name type="scientific">Actinomadura mexicana</name>
    <dbReference type="NCBI Taxonomy" id="134959"/>
    <lineage>
        <taxon>Bacteria</taxon>
        <taxon>Bacillati</taxon>
        <taxon>Actinomycetota</taxon>
        <taxon>Actinomycetes</taxon>
        <taxon>Streptosporangiales</taxon>
        <taxon>Thermomonosporaceae</taxon>
        <taxon>Actinomadura</taxon>
    </lineage>
</organism>
<dbReference type="Pfam" id="PF12680">
    <property type="entry name" value="SnoaL_2"/>
    <property type="match status" value="1"/>
</dbReference>
<dbReference type="Gene3D" id="3.10.450.50">
    <property type="match status" value="1"/>
</dbReference>